<dbReference type="AlphaFoldDB" id="A0A328YY02"/>
<organism evidence="1 2">
    <name type="scientific">Paracidovorax anthurii</name>
    <dbReference type="NCBI Taxonomy" id="78229"/>
    <lineage>
        <taxon>Bacteria</taxon>
        <taxon>Pseudomonadati</taxon>
        <taxon>Pseudomonadota</taxon>
        <taxon>Betaproteobacteria</taxon>
        <taxon>Burkholderiales</taxon>
        <taxon>Comamonadaceae</taxon>
        <taxon>Paracidovorax</taxon>
    </lineage>
</organism>
<protein>
    <submittedName>
        <fullName evidence="1">Uncharacterized protein</fullName>
    </submittedName>
</protein>
<evidence type="ECO:0000313" key="1">
    <source>
        <dbReference type="EMBL" id="RAR77675.1"/>
    </source>
</evidence>
<dbReference type="EMBL" id="QLTA01000035">
    <property type="protein sequence ID" value="RAR77675.1"/>
    <property type="molecule type" value="Genomic_DNA"/>
</dbReference>
<sequence>MPFARTLQRFAHAAPAQRVAAPLAPCARMTMITITTAAP</sequence>
<name>A0A328YY02_9BURK</name>
<comment type="caution">
    <text evidence="1">The sequence shown here is derived from an EMBL/GenBank/DDBJ whole genome shotgun (WGS) entry which is preliminary data.</text>
</comment>
<dbReference type="Proteomes" id="UP000248856">
    <property type="component" value="Unassembled WGS sequence"/>
</dbReference>
<accession>A0A328YY02</accession>
<keyword evidence="2" id="KW-1185">Reference proteome</keyword>
<gene>
    <name evidence="1" type="ORF">AX018_103513</name>
</gene>
<proteinExistence type="predicted"/>
<evidence type="ECO:0000313" key="2">
    <source>
        <dbReference type="Proteomes" id="UP000248856"/>
    </source>
</evidence>
<reference evidence="1 2" key="1">
    <citation type="submission" date="2018-06" db="EMBL/GenBank/DDBJ databases">
        <title>Genomic Encyclopedia of Archaeal and Bacterial Type Strains, Phase II (KMG-II): from individual species to whole genera.</title>
        <authorList>
            <person name="Goeker M."/>
        </authorList>
    </citation>
    <scope>NUCLEOTIDE SEQUENCE [LARGE SCALE GENOMIC DNA]</scope>
    <source>
        <strain evidence="1 2">CFPB 3232</strain>
    </source>
</reference>